<evidence type="ECO:0000313" key="3">
    <source>
        <dbReference type="Proteomes" id="UP000232883"/>
    </source>
</evidence>
<organism evidence="2 3">
    <name type="scientific">Spirosoma pollinicola</name>
    <dbReference type="NCBI Taxonomy" id="2057025"/>
    <lineage>
        <taxon>Bacteria</taxon>
        <taxon>Pseudomonadati</taxon>
        <taxon>Bacteroidota</taxon>
        <taxon>Cytophagia</taxon>
        <taxon>Cytophagales</taxon>
        <taxon>Cytophagaceae</taxon>
        <taxon>Spirosoma</taxon>
    </lineage>
</organism>
<dbReference type="Pfam" id="PF05670">
    <property type="entry name" value="NFACT-R_1"/>
    <property type="match status" value="1"/>
</dbReference>
<dbReference type="GO" id="GO:0072344">
    <property type="term" value="P:rescue of stalled ribosome"/>
    <property type="evidence" value="ECO:0007669"/>
    <property type="project" value="TreeGrafter"/>
</dbReference>
<dbReference type="InterPro" id="IPR051608">
    <property type="entry name" value="RQC_Subunit_NEMF"/>
</dbReference>
<gene>
    <name evidence="2" type="ORF">CWM47_13145</name>
</gene>
<protein>
    <recommendedName>
        <fullName evidence="1">NFACT RNA-binding domain-containing protein</fullName>
    </recommendedName>
</protein>
<dbReference type="AlphaFoldDB" id="A0A2K8YYK0"/>
<dbReference type="GO" id="GO:0043023">
    <property type="term" value="F:ribosomal large subunit binding"/>
    <property type="evidence" value="ECO:0007669"/>
    <property type="project" value="TreeGrafter"/>
</dbReference>
<dbReference type="Proteomes" id="UP000232883">
    <property type="component" value="Chromosome"/>
</dbReference>
<dbReference type="PANTHER" id="PTHR15239">
    <property type="entry name" value="NUCLEAR EXPORT MEDIATOR FACTOR NEMF"/>
    <property type="match status" value="1"/>
</dbReference>
<name>A0A2K8YYK0_9BACT</name>
<accession>A0A2K8YYK0</accession>
<proteinExistence type="predicted"/>
<evidence type="ECO:0000259" key="1">
    <source>
        <dbReference type="Pfam" id="PF05670"/>
    </source>
</evidence>
<keyword evidence="3" id="KW-1185">Reference proteome</keyword>
<dbReference type="GO" id="GO:0000049">
    <property type="term" value="F:tRNA binding"/>
    <property type="evidence" value="ECO:0007669"/>
    <property type="project" value="TreeGrafter"/>
</dbReference>
<dbReference type="Pfam" id="PF05833">
    <property type="entry name" value="NFACT_N"/>
    <property type="match status" value="1"/>
</dbReference>
<dbReference type="GO" id="GO:1990112">
    <property type="term" value="C:RQC complex"/>
    <property type="evidence" value="ECO:0007669"/>
    <property type="project" value="TreeGrafter"/>
</dbReference>
<dbReference type="KEGG" id="spir:CWM47_13145"/>
<evidence type="ECO:0000313" key="2">
    <source>
        <dbReference type="EMBL" id="AUD02701.1"/>
    </source>
</evidence>
<sequence length="558" mass="64306">MHTNYYFLRQLASVLELHLLSSSTGTLNDTTRYTSGLRFMECFSQDRDEVVLVFAQARGKLNYYKPFHIKAMLRPDFSGLMFPDAVQRARTNSVDLFSSVVGEPGKERSVLGVRSFLNERCLAILLEDNFALVFKFFGNRPNLLAFHGNQVVDLFNRQLATDEQLIFNAFDRPIDQSYEAFEQAHFDRRKLFPTFGKVVNRWIDEQSEKQGIESGGKEQWAVIQEALRQMDQRQYHLIRLDHKPTLSLLPFAEQAGDPPPRTFTDPIEAANRFFIAFNGLSTFELEKANLLRLIEKRRKRAEAQIEISMQRLMQREEGASHEEIGHILMANLHDIPSTPNVKSPERLTLFDFYRDRPIEIKLKPDLTPQKNAENFYRKAKNEKIEEQHLSTQVVGREAELARIAQQKSDIEAIQTLKELRRYIKQHNLLSETVLPSTGEVAPLFKEVMYGGFRILIGRNAKNNDLLTQRYTYKDDLWLHARDVTGSHVVVKYKAGKTFPKSVIERAAELAAWHSKRRTDSLCPVIVTPKKYVRKPKGLAEGQVLVEKEDVVLVVPKGE</sequence>
<reference evidence="2 3" key="1">
    <citation type="submission" date="2017-11" db="EMBL/GenBank/DDBJ databases">
        <title>Taxonomic description and genome sequences of Spirosoma HA7 sp. nov., isolated from pollen microhabitat of Corylus avellana.</title>
        <authorList>
            <person name="Ambika Manirajan B."/>
            <person name="Suarez C."/>
            <person name="Ratering S."/>
            <person name="Geissler-Plaum R."/>
            <person name="Cardinale M."/>
            <person name="Sylvia S."/>
        </authorList>
    </citation>
    <scope>NUCLEOTIDE SEQUENCE [LARGE SCALE GENOMIC DNA]</scope>
    <source>
        <strain evidence="2 3">HA7</strain>
    </source>
</reference>
<feature type="domain" description="NFACT RNA-binding" evidence="1">
    <location>
        <begin position="450"/>
        <end position="546"/>
    </location>
</feature>
<dbReference type="InterPro" id="IPR008532">
    <property type="entry name" value="NFACT_RNA-bd"/>
</dbReference>
<dbReference type="EMBL" id="CP025096">
    <property type="protein sequence ID" value="AUD02701.1"/>
    <property type="molecule type" value="Genomic_DNA"/>
</dbReference>
<dbReference type="OrthoDB" id="9766163at2"/>
<dbReference type="PANTHER" id="PTHR15239:SF6">
    <property type="entry name" value="RIBOSOME QUALITY CONTROL COMPLEX SUBUNIT NEMF"/>
    <property type="match status" value="1"/>
</dbReference>